<organism evidence="1">
    <name type="scientific">Rhizophora mucronata</name>
    <name type="common">Asiatic mangrove</name>
    <dbReference type="NCBI Taxonomy" id="61149"/>
    <lineage>
        <taxon>Eukaryota</taxon>
        <taxon>Viridiplantae</taxon>
        <taxon>Streptophyta</taxon>
        <taxon>Embryophyta</taxon>
        <taxon>Tracheophyta</taxon>
        <taxon>Spermatophyta</taxon>
        <taxon>Magnoliopsida</taxon>
        <taxon>eudicotyledons</taxon>
        <taxon>Gunneridae</taxon>
        <taxon>Pentapetalae</taxon>
        <taxon>rosids</taxon>
        <taxon>fabids</taxon>
        <taxon>Malpighiales</taxon>
        <taxon>Rhizophoraceae</taxon>
        <taxon>Rhizophora</taxon>
    </lineage>
</organism>
<name>A0A2P2PAL0_RHIMU</name>
<evidence type="ECO:0000313" key="1">
    <source>
        <dbReference type="EMBL" id="MBX51790.1"/>
    </source>
</evidence>
<protein>
    <submittedName>
        <fullName evidence="1">Uncharacterized protein</fullName>
    </submittedName>
</protein>
<reference evidence="1" key="1">
    <citation type="submission" date="2018-02" db="EMBL/GenBank/DDBJ databases">
        <title>Rhizophora mucronata_Transcriptome.</title>
        <authorList>
            <person name="Meera S.P."/>
            <person name="Sreeshan A."/>
            <person name="Augustine A."/>
        </authorList>
    </citation>
    <scope>NUCLEOTIDE SEQUENCE</scope>
    <source>
        <tissue evidence="1">Leaf</tissue>
    </source>
</reference>
<dbReference type="EMBL" id="GGEC01071306">
    <property type="protein sequence ID" value="MBX51790.1"/>
    <property type="molecule type" value="Transcribed_RNA"/>
</dbReference>
<dbReference type="AlphaFoldDB" id="A0A2P2PAL0"/>
<accession>A0A2P2PAL0</accession>
<proteinExistence type="predicted"/>
<sequence>MNLSAPNKAQQWKQLKFRYGATVFCLLGSET</sequence>